<dbReference type="SUPFAM" id="SSF55961">
    <property type="entry name" value="Bet v1-like"/>
    <property type="match status" value="1"/>
</dbReference>
<comment type="caution">
    <text evidence="1">The sequence shown here is derived from an EMBL/GenBank/DDBJ whole genome shotgun (WGS) entry which is preliminary data.</text>
</comment>
<accession>A0ABW8QVQ4</accession>
<dbReference type="InterPro" id="IPR023393">
    <property type="entry name" value="START-like_dom_sf"/>
</dbReference>
<dbReference type="RefSeq" id="WP_406596549.1">
    <property type="nucleotide sequence ID" value="NZ_JBJHQF010000003.1"/>
</dbReference>
<name>A0ABW8QVQ4_9PSED</name>
<proteinExistence type="predicted"/>
<protein>
    <submittedName>
        <fullName evidence="1">SRPBCC family protein</fullName>
    </submittedName>
</protein>
<dbReference type="Proteomes" id="UP001623008">
    <property type="component" value="Unassembled WGS sequence"/>
</dbReference>
<evidence type="ECO:0000313" key="1">
    <source>
        <dbReference type="EMBL" id="MFK9003115.1"/>
    </source>
</evidence>
<reference evidence="1 2" key="1">
    <citation type="submission" date="2024-11" db="EMBL/GenBank/DDBJ databases">
        <authorList>
            <person name="Lucas J.A."/>
        </authorList>
    </citation>
    <scope>NUCLEOTIDE SEQUENCE [LARGE SCALE GENOMIC DNA]</scope>
    <source>
        <strain evidence="1 2">Z 7.15</strain>
    </source>
</reference>
<gene>
    <name evidence="1" type="ORF">ACJEBJ_03160</name>
</gene>
<dbReference type="EMBL" id="JBJHQF010000003">
    <property type="protein sequence ID" value="MFK9003115.1"/>
    <property type="molecule type" value="Genomic_DNA"/>
</dbReference>
<dbReference type="Gene3D" id="3.30.530.20">
    <property type="match status" value="1"/>
</dbReference>
<evidence type="ECO:0000313" key="2">
    <source>
        <dbReference type="Proteomes" id="UP001623008"/>
    </source>
</evidence>
<sequence>MSNLNFKGAKPFISNREMRWNSSCAGFSIADTSIGGLTMTDQPLISTHTPPDAHRSGTMTKAERTLSLAAGAALLLHGCRKGGLSGALQVAAGAYGVIRGAAGHCALKRVLTPTPYETQFSREHQWPISEAITRSITILRPSDEVSAFIARPENIGPLLRWVDSVEQLTPDTALWKLRAPAGRRLQCALVQIDTQDRHVLHWKTPGEARWAHDITVSLSPAPAGRGTQVKAVVVCKPAMSKLGYGLARAISLFSDKALLNALQAVKQQLETGEVSNNRSRPEQDDDFFYVHAGADQVATDHPSAKTGVVIEGGPH</sequence>
<keyword evidence="2" id="KW-1185">Reference proteome</keyword>
<organism evidence="1 2">
    <name type="scientific">Pseudomonas pergaminensis</name>
    <dbReference type="NCBI Taxonomy" id="2853159"/>
    <lineage>
        <taxon>Bacteria</taxon>
        <taxon>Pseudomonadati</taxon>
        <taxon>Pseudomonadota</taxon>
        <taxon>Gammaproteobacteria</taxon>
        <taxon>Pseudomonadales</taxon>
        <taxon>Pseudomonadaceae</taxon>
        <taxon>Pseudomonas</taxon>
    </lineage>
</organism>